<gene>
    <name evidence="1" type="ORF">L1987_41606</name>
</gene>
<organism evidence="1 2">
    <name type="scientific">Smallanthus sonchifolius</name>
    <dbReference type="NCBI Taxonomy" id="185202"/>
    <lineage>
        <taxon>Eukaryota</taxon>
        <taxon>Viridiplantae</taxon>
        <taxon>Streptophyta</taxon>
        <taxon>Embryophyta</taxon>
        <taxon>Tracheophyta</taxon>
        <taxon>Spermatophyta</taxon>
        <taxon>Magnoliopsida</taxon>
        <taxon>eudicotyledons</taxon>
        <taxon>Gunneridae</taxon>
        <taxon>Pentapetalae</taxon>
        <taxon>asterids</taxon>
        <taxon>campanulids</taxon>
        <taxon>Asterales</taxon>
        <taxon>Asteraceae</taxon>
        <taxon>Asteroideae</taxon>
        <taxon>Heliantheae alliance</taxon>
        <taxon>Millerieae</taxon>
        <taxon>Smallanthus</taxon>
    </lineage>
</organism>
<keyword evidence="2" id="KW-1185">Reference proteome</keyword>
<accession>A0ACB9GW19</accession>
<reference evidence="2" key="1">
    <citation type="journal article" date="2022" name="Mol. Ecol. Resour.">
        <title>The genomes of chicory, endive, great burdock and yacon provide insights into Asteraceae palaeo-polyploidization history and plant inulin production.</title>
        <authorList>
            <person name="Fan W."/>
            <person name="Wang S."/>
            <person name="Wang H."/>
            <person name="Wang A."/>
            <person name="Jiang F."/>
            <person name="Liu H."/>
            <person name="Zhao H."/>
            <person name="Xu D."/>
            <person name="Zhang Y."/>
        </authorList>
    </citation>
    <scope>NUCLEOTIDE SEQUENCE [LARGE SCALE GENOMIC DNA]</scope>
    <source>
        <strain evidence="2">cv. Yunnan</strain>
    </source>
</reference>
<comment type="caution">
    <text evidence="1">The sequence shown here is derived from an EMBL/GenBank/DDBJ whole genome shotgun (WGS) entry which is preliminary data.</text>
</comment>
<name>A0ACB9GW19_9ASTR</name>
<sequence length="320" mass="36025">MEFWNALGNDQDQDHVMVTRGVVGQRKVVEYDTDFGLFDKAVNSGVVPPFSISGNDSEMCLPARQSGWERLRRKFAAGVMKDLVASSKEVESPDSCSSDDDECMSPDSFSSFLVDDPRKFDNISPSISPTTSDYSNSFSFSPTSSNWSDLSVLEASDPNPNLRNITPSSGEADETPKNLVRTWSFSMDDQSMQYVEDDDGQDSMFEAENEVQINDHDFVLYQWPTMEKVEKGSMGIPESKGAYITYVMDVLYIWVRRDFSGIEGNVDIDWQIVGHDFLVKEGLETSSIIQIVKEGEEPEQLWKHLHCFSFQNAAEKDQNG</sequence>
<dbReference type="Proteomes" id="UP001056120">
    <property type="component" value="Linkage Group LG13"/>
</dbReference>
<reference evidence="1 2" key="2">
    <citation type="journal article" date="2022" name="Mol. Ecol. Resour.">
        <title>The genomes of chicory, endive, great burdock and yacon provide insights into Asteraceae paleo-polyploidization history and plant inulin production.</title>
        <authorList>
            <person name="Fan W."/>
            <person name="Wang S."/>
            <person name="Wang H."/>
            <person name="Wang A."/>
            <person name="Jiang F."/>
            <person name="Liu H."/>
            <person name="Zhao H."/>
            <person name="Xu D."/>
            <person name="Zhang Y."/>
        </authorList>
    </citation>
    <scope>NUCLEOTIDE SEQUENCE [LARGE SCALE GENOMIC DNA]</scope>
    <source>
        <strain evidence="2">cv. Yunnan</strain>
        <tissue evidence="1">Leaves</tissue>
    </source>
</reference>
<evidence type="ECO:0000313" key="2">
    <source>
        <dbReference type="Proteomes" id="UP001056120"/>
    </source>
</evidence>
<evidence type="ECO:0000313" key="1">
    <source>
        <dbReference type="EMBL" id="KAI3787261.1"/>
    </source>
</evidence>
<proteinExistence type="predicted"/>
<protein>
    <submittedName>
        <fullName evidence="1">Uncharacterized protein</fullName>
    </submittedName>
</protein>
<dbReference type="EMBL" id="CM042030">
    <property type="protein sequence ID" value="KAI3787261.1"/>
    <property type="molecule type" value="Genomic_DNA"/>
</dbReference>